<dbReference type="GO" id="GO:0043161">
    <property type="term" value="P:proteasome-mediated ubiquitin-dependent protein catabolic process"/>
    <property type="evidence" value="ECO:0007669"/>
    <property type="project" value="TreeGrafter"/>
</dbReference>
<dbReference type="PANTHER" id="PTHR24414">
    <property type="entry name" value="F-BOX/KELCH-REPEAT PROTEIN SKIP4"/>
    <property type="match status" value="1"/>
</dbReference>
<evidence type="ECO:0000313" key="1">
    <source>
        <dbReference type="EMBL" id="KAH8495303.1"/>
    </source>
</evidence>
<sequence>MEVTGDDLLTPEDSNQIHGDILESIFNHVPLVDLVPASYVTKSWKLAVSTSLQGVGGRSRRCPNRIKPWLLIYTQNTRFPHSTTAHAYDPRSHVWIEIHEPSIKFISALRSSHSTLLYMLSPSSLSLSYDPLHLTWHHIKAPLIWRIDPIVAMVGKRVIIAGGTCDFEDDPLAVEMYDLETCKWEMCESMPAILRESASSTWLSIAVNSNKNKMYVVEKSTGVAYSFDPSIKTWQGPYHLRPPQTTSTISHCFIGFANHDRLIFVGIIGDDIKSIKLWEVDGESLEVFREIGEMPKQLVERMKVISSEDDAENMICFGMPTPSSIGVSLMDDLVYIYISSVGGAIIMCEISGDDSGACSWTSVKNMSRIDVDRCKLTQGTVLGCSMVGLDDLDKALRESRKFKVKETV</sequence>
<dbReference type="EMBL" id="JACEGQ020000010">
    <property type="protein sequence ID" value="KAH8495303.1"/>
    <property type="molecule type" value="Genomic_DNA"/>
</dbReference>
<dbReference type="Gene3D" id="2.120.10.80">
    <property type="entry name" value="Kelch-type beta propeller"/>
    <property type="match status" value="1"/>
</dbReference>
<organism evidence="1 2">
    <name type="scientific">Populus deltoides</name>
    <name type="common">Eastern poplar</name>
    <name type="synonym">Eastern cottonwood</name>
    <dbReference type="NCBI Taxonomy" id="3696"/>
    <lineage>
        <taxon>Eukaryota</taxon>
        <taxon>Viridiplantae</taxon>
        <taxon>Streptophyta</taxon>
        <taxon>Embryophyta</taxon>
        <taxon>Tracheophyta</taxon>
        <taxon>Spermatophyta</taxon>
        <taxon>Magnoliopsida</taxon>
        <taxon>eudicotyledons</taxon>
        <taxon>Gunneridae</taxon>
        <taxon>Pentapetalae</taxon>
        <taxon>rosids</taxon>
        <taxon>fabids</taxon>
        <taxon>Malpighiales</taxon>
        <taxon>Salicaceae</taxon>
        <taxon>Saliceae</taxon>
        <taxon>Populus</taxon>
    </lineage>
</organism>
<dbReference type="AlphaFoldDB" id="A0A8T2XS90"/>
<comment type="caution">
    <text evidence="1">The sequence shown here is derived from an EMBL/GenBank/DDBJ whole genome shotgun (WGS) entry which is preliminary data.</text>
</comment>
<gene>
    <name evidence="1" type="ORF">H0E87_018475</name>
</gene>
<dbReference type="GO" id="GO:0005634">
    <property type="term" value="C:nucleus"/>
    <property type="evidence" value="ECO:0007669"/>
    <property type="project" value="TreeGrafter"/>
</dbReference>
<dbReference type="PANTHER" id="PTHR24414:SF44">
    <property type="entry name" value="F-BOX DOMAIN-CONTAINING PROTEIN"/>
    <property type="match status" value="1"/>
</dbReference>
<dbReference type="Proteomes" id="UP000807159">
    <property type="component" value="Chromosome 10"/>
</dbReference>
<dbReference type="SUPFAM" id="SSF117281">
    <property type="entry name" value="Kelch motif"/>
    <property type="match status" value="1"/>
</dbReference>
<evidence type="ECO:0000313" key="2">
    <source>
        <dbReference type="Proteomes" id="UP000807159"/>
    </source>
</evidence>
<protein>
    <submittedName>
        <fullName evidence="1">Uncharacterized protein</fullName>
    </submittedName>
</protein>
<reference evidence="1" key="1">
    <citation type="journal article" date="2021" name="J. Hered.">
        <title>Genome Assembly of Salicaceae Populus deltoides (Eastern Cottonwood) I-69 Based on Nanopore Sequencing and Hi-C Technologies.</title>
        <authorList>
            <person name="Bai S."/>
            <person name="Wu H."/>
            <person name="Zhang J."/>
            <person name="Pan Z."/>
            <person name="Zhao W."/>
            <person name="Li Z."/>
            <person name="Tong C."/>
        </authorList>
    </citation>
    <scope>NUCLEOTIDE SEQUENCE</scope>
    <source>
        <tissue evidence="1">Leaf</tissue>
    </source>
</reference>
<keyword evidence="2" id="KW-1185">Reference proteome</keyword>
<name>A0A8T2XS90_POPDE</name>
<accession>A0A8T2XS90</accession>
<dbReference type="InterPro" id="IPR015915">
    <property type="entry name" value="Kelch-typ_b-propeller"/>
</dbReference>
<dbReference type="InterPro" id="IPR050354">
    <property type="entry name" value="F-box/kelch-repeat_ARATH"/>
</dbReference>
<proteinExistence type="predicted"/>
<dbReference type="GO" id="GO:0005829">
    <property type="term" value="C:cytosol"/>
    <property type="evidence" value="ECO:0007669"/>
    <property type="project" value="TreeGrafter"/>
</dbReference>